<dbReference type="InterPro" id="IPR050090">
    <property type="entry name" value="Tyrosine_recombinase_XerCD"/>
</dbReference>
<dbReference type="Gene3D" id="1.10.150.130">
    <property type="match status" value="1"/>
</dbReference>
<dbReference type="PROSITE" id="PS51900">
    <property type="entry name" value="CB"/>
    <property type="match status" value="1"/>
</dbReference>
<dbReference type="PANTHER" id="PTHR30349">
    <property type="entry name" value="PHAGE INTEGRASE-RELATED"/>
    <property type="match status" value="1"/>
</dbReference>
<dbReference type="SUPFAM" id="SSF56349">
    <property type="entry name" value="DNA breaking-rejoining enzymes"/>
    <property type="match status" value="1"/>
</dbReference>
<evidence type="ECO:0000256" key="4">
    <source>
        <dbReference type="SAM" id="MobiDB-lite"/>
    </source>
</evidence>
<dbReference type="InterPro" id="IPR002104">
    <property type="entry name" value="Integrase_catalytic"/>
</dbReference>
<organism evidence="7 8">
    <name type="scientific">Kribbella deserti</name>
    <dbReference type="NCBI Taxonomy" id="1926257"/>
    <lineage>
        <taxon>Bacteria</taxon>
        <taxon>Bacillati</taxon>
        <taxon>Actinomycetota</taxon>
        <taxon>Actinomycetes</taxon>
        <taxon>Propionibacteriales</taxon>
        <taxon>Kribbellaceae</taxon>
        <taxon>Kribbella</taxon>
    </lineage>
</organism>
<dbReference type="CDD" id="cd00397">
    <property type="entry name" value="DNA_BRE_C"/>
    <property type="match status" value="1"/>
</dbReference>
<dbReference type="InterPro" id="IPR013762">
    <property type="entry name" value="Integrase-like_cat_sf"/>
</dbReference>
<dbReference type="Proteomes" id="UP001589890">
    <property type="component" value="Unassembled WGS sequence"/>
</dbReference>
<evidence type="ECO:0000313" key="7">
    <source>
        <dbReference type="EMBL" id="MFC0622849.1"/>
    </source>
</evidence>
<feature type="domain" description="Core-binding (CB)" evidence="6">
    <location>
        <begin position="87"/>
        <end position="175"/>
    </location>
</feature>
<evidence type="ECO:0000259" key="6">
    <source>
        <dbReference type="PROSITE" id="PS51900"/>
    </source>
</evidence>
<accession>A0ABV6QDY6</accession>
<feature type="domain" description="Tyr recombinase" evidence="5">
    <location>
        <begin position="206"/>
        <end position="399"/>
    </location>
</feature>
<evidence type="ECO:0000259" key="5">
    <source>
        <dbReference type="PROSITE" id="PS51898"/>
    </source>
</evidence>
<name>A0ABV6QDY6_9ACTN</name>
<dbReference type="InterPro" id="IPR011010">
    <property type="entry name" value="DNA_brk_join_enz"/>
</dbReference>
<feature type="region of interest" description="Disordered" evidence="4">
    <location>
        <begin position="1"/>
        <end position="34"/>
    </location>
</feature>
<dbReference type="RefSeq" id="WP_380043526.1">
    <property type="nucleotide sequence ID" value="NZ_JBHLTC010000001.1"/>
</dbReference>
<evidence type="ECO:0000256" key="3">
    <source>
        <dbReference type="PROSITE-ProRule" id="PRU01248"/>
    </source>
</evidence>
<dbReference type="Pfam" id="PF00589">
    <property type="entry name" value="Phage_integrase"/>
    <property type="match status" value="1"/>
</dbReference>
<evidence type="ECO:0000256" key="1">
    <source>
        <dbReference type="ARBA" id="ARBA00023125"/>
    </source>
</evidence>
<proteinExistence type="predicted"/>
<sequence length="402" mass="44320">MARSLGLGEHGEIEAVPQKRDTAGSWKRAPNARSAGRWRARGRVKGYDGTTVDISRFGQTKRAAIEAVEQAIEEHLRGGENAITASMTVVAAGRYWIEQISRTDSKLSENTVRDYKGGFRRYVEAEGSTIRGLTLRQANDPQRLLAFLQKVADNHGTGAAHLAKSVVSGIIRMAVEAGPLTSNAMLQVRKVKSQTPKVVAAKDQRDHQRAFTAEERDIVLAYADEYARRPGLDPRTVRKWEAVADLLAFMAGTGVRIDEARSIRWDQLYIQDSQADIHGTKTLGSRRMVPLPDWLAARMQARAERLGTEGLVFAAPSFTKDHDRKWSASNSNKAVRVILNGAGMSWAISHTFRRTVATRLDKAGVALSDIADQLGHADPSMTAKVYLGRDFMGNRSHIATHL</sequence>
<evidence type="ECO:0000313" key="8">
    <source>
        <dbReference type="Proteomes" id="UP001589890"/>
    </source>
</evidence>
<dbReference type="Gene3D" id="1.10.443.10">
    <property type="entry name" value="Intergrase catalytic core"/>
    <property type="match status" value="1"/>
</dbReference>
<keyword evidence="2" id="KW-0233">DNA recombination</keyword>
<dbReference type="PROSITE" id="PS51898">
    <property type="entry name" value="TYR_RECOMBINASE"/>
    <property type="match status" value="1"/>
</dbReference>
<keyword evidence="8" id="KW-1185">Reference proteome</keyword>
<dbReference type="InterPro" id="IPR044068">
    <property type="entry name" value="CB"/>
</dbReference>
<comment type="caution">
    <text evidence="7">The sequence shown here is derived from an EMBL/GenBank/DDBJ whole genome shotgun (WGS) entry which is preliminary data.</text>
</comment>
<dbReference type="InterPro" id="IPR010998">
    <property type="entry name" value="Integrase_recombinase_N"/>
</dbReference>
<evidence type="ECO:0000256" key="2">
    <source>
        <dbReference type="ARBA" id="ARBA00023172"/>
    </source>
</evidence>
<dbReference type="EMBL" id="JBHLTC010000001">
    <property type="protein sequence ID" value="MFC0622849.1"/>
    <property type="molecule type" value="Genomic_DNA"/>
</dbReference>
<reference evidence="7 8" key="1">
    <citation type="submission" date="2024-09" db="EMBL/GenBank/DDBJ databases">
        <authorList>
            <person name="Sun Q."/>
            <person name="Mori K."/>
        </authorList>
    </citation>
    <scope>NUCLEOTIDE SEQUENCE [LARGE SCALE GENOMIC DNA]</scope>
    <source>
        <strain evidence="7 8">CGMCC 1.15906</strain>
    </source>
</reference>
<gene>
    <name evidence="7" type="ORF">ACFFGN_02180</name>
</gene>
<protein>
    <submittedName>
        <fullName evidence="7">Tyrosine-type recombinase/integrase</fullName>
    </submittedName>
</protein>
<keyword evidence="1 3" id="KW-0238">DNA-binding</keyword>
<feature type="compositionally biased region" description="Basic and acidic residues" evidence="4">
    <location>
        <begin position="9"/>
        <end position="22"/>
    </location>
</feature>